<dbReference type="Gene3D" id="1.20.120.1810">
    <property type="match status" value="1"/>
</dbReference>
<evidence type="ECO:0000256" key="4">
    <source>
        <dbReference type="ARBA" id="ARBA00023082"/>
    </source>
</evidence>
<dbReference type="Gene3D" id="1.10.10.10">
    <property type="entry name" value="Winged helix-like DNA-binding domain superfamily/Winged helix DNA-binding domain"/>
    <property type="match status" value="2"/>
</dbReference>
<dbReference type="CDD" id="cd06171">
    <property type="entry name" value="Sigma70_r4"/>
    <property type="match status" value="1"/>
</dbReference>
<dbReference type="InterPro" id="IPR013325">
    <property type="entry name" value="RNA_pol_sigma_r2"/>
</dbReference>
<evidence type="ECO:0000256" key="2">
    <source>
        <dbReference type="ARBA" id="ARBA00022969"/>
    </source>
</evidence>
<dbReference type="KEGG" id="hor:Hore_07020"/>
<reference evidence="9 10" key="1">
    <citation type="journal article" date="2009" name="PLoS ONE">
        <title>Genome analysis of the anaerobic thermohalophilic bacterium Halothermothrix orenii.</title>
        <authorList>
            <person name="Mavromatis K."/>
            <person name="Ivanova N."/>
            <person name="Anderson I."/>
            <person name="Lykidis A."/>
            <person name="Hooper S.D."/>
            <person name="Sun H."/>
            <person name="Kunin V."/>
            <person name="Lapidus A."/>
            <person name="Hugenholtz P."/>
            <person name="Patel B."/>
            <person name="Kyrpides N.C."/>
        </authorList>
    </citation>
    <scope>NUCLEOTIDE SEQUENCE [LARGE SCALE GENOMIC DNA]</scope>
    <source>
        <strain evidence="10">H 168 / OCM 544 / DSM 9562</strain>
    </source>
</reference>
<evidence type="ECO:0000256" key="1">
    <source>
        <dbReference type="ARBA" id="ARBA00007788"/>
    </source>
</evidence>
<dbReference type="GO" id="GO:0003677">
    <property type="term" value="F:DNA binding"/>
    <property type="evidence" value="ECO:0007669"/>
    <property type="project" value="UniProtKB-KW"/>
</dbReference>
<dbReference type="HOGENOM" id="CLU_014793_8_5_9"/>
<dbReference type="InterPro" id="IPR014322">
    <property type="entry name" value="RNA_pol_sigma-B/F/G"/>
</dbReference>
<evidence type="ECO:0000256" key="6">
    <source>
        <dbReference type="ARBA" id="ARBA00023163"/>
    </source>
</evidence>
<dbReference type="InterPro" id="IPR050239">
    <property type="entry name" value="Sigma-70_RNA_pol_init_factors"/>
</dbReference>
<evidence type="ECO:0000256" key="7">
    <source>
        <dbReference type="RuleBase" id="RU362124"/>
    </source>
</evidence>
<dbReference type="PIRSF" id="PIRSF000770">
    <property type="entry name" value="RNA_pol_sigma-SigE/K"/>
    <property type="match status" value="1"/>
</dbReference>
<dbReference type="eggNOG" id="COG1191">
    <property type="taxonomic scope" value="Bacteria"/>
</dbReference>
<dbReference type="AlphaFoldDB" id="B8CVZ0"/>
<sequence>MEYSIINLPKVRLLSEEETRHYIKKAQNNDQKALDKLVEHNLRLVLKVINRFKSSGYDPQDLFQIGVIGLIKAIKNFDLDRGVKFSTYAVSRIIGEIRLHIRDDGIIKVSRSLKKIANDVRKKEEELKKKNNCSPSILELSKKTGYSKEEIVQALEANKAPTSIYETVYEDDGSELYVVDNLANESKDEEKIPDFNKILLVDLLKKLDERSRKIIYLRYFEDKTQQEVADEIGVSQVQISRLEKKILHKLRDNLEES</sequence>
<dbReference type="InterPro" id="IPR007627">
    <property type="entry name" value="RNA_pol_sigma70_r2"/>
</dbReference>
<dbReference type="GO" id="GO:0016987">
    <property type="term" value="F:sigma factor activity"/>
    <property type="evidence" value="ECO:0007669"/>
    <property type="project" value="UniProtKB-KW"/>
</dbReference>
<dbReference type="InterPro" id="IPR007630">
    <property type="entry name" value="RNA_pol_sigma70_r4"/>
</dbReference>
<dbReference type="GO" id="GO:0006352">
    <property type="term" value="P:DNA-templated transcription initiation"/>
    <property type="evidence" value="ECO:0007669"/>
    <property type="project" value="InterPro"/>
</dbReference>
<dbReference type="RefSeq" id="WP_012635647.1">
    <property type="nucleotide sequence ID" value="NC_011899.1"/>
</dbReference>
<evidence type="ECO:0000259" key="8">
    <source>
        <dbReference type="PROSITE" id="PS50943"/>
    </source>
</evidence>
<keyword evidence="5 7" id="KW-0238">DNA-binding</keyword>
<dbReference type="InterPro" id="IPR014284">
    <property type="entry name" value="RNA_pol_sigma-70_dom"/>
</dbReference>
<gene>
    <name evidence="9" type="ordered locus">Hore_07020</name>
</gene>
<keyword evidence="6 7" id="KW-0804">Transcription</keyword>
<dbReference type="NCBIfam" id="TIGR02980">
    <property type="entry name" value="SigBFG"/>
    <property type="match status" value="1"/>
</dbReference>
<evidence type="ECO:0000313" key="10">
    <source>
        <dbReference type="Proteomes" id="UP000000719"/>
    </source>
</evidence>
<evidence type="ECO:0000256" key="3">
    <source>
        <dbReference type="ARBA" id="ARBA00023015"/>
    </source>
</evidence>
<keyword evidence="2" id="KW-0749">Sporulation</keyword>
<dbReference type="InterPro" id="IPR001387">
    <property type="entry name" value="Cro/C1-type_HTH"/>
</dbReference>
<dbReference type="InterPro" id="IPR000943">
    <property type="entry name" value="RNA_pol_sigma70"/>
</dbReference>
<keyword evidence="3 7" id="KW-0805">Transcription regulation</keyword>
<dbReference type="Pfam" id="PF04542">
    <property type="entry name" value="Sigma70_r2"/>
    <property type="match status" value="1"/>
</dbReference>
<dbReference type="Pfam" id="PF04545">
    <property type="entry name" value="Sigma70_r4"/>
    <property type="match status" value="1"/>
</dbReference>
<comment type="similarity">
    <text evidence="1 7">Belongs to the sigma-70 factor family.</text>
</comment>
<dbReference type="GO" id="GO:0030435">
    <property type="term" value="P:sporulation resulting in formation of a cellular spore"/>
    <property type="evidence" value="ECO:0007669"/>
    <property type="project" value="UniProtKB-KW"/>
</dbReference>
<feature type="domain" description="HTH cro/C1-type" evidence="8">
    <location>
        <begin position="224"/>
        <end position="244"/>
    </location>
</feature>
<protein>
    <recommendedName>
        <fullName evidence="7">RNA polymerase sigma factor</fullName>
    </recommendedName>
</protein>
<dbReference type="InterPro" id="IPR013324">
    <property type="entry name" value="RNA_pol_sigma_r3/r4-like"/>
</dbReference>
<dbReference type="PANTHER" id="PTHR30603">
    <property type="entry name" value="RNA POLYMERASE SIGMA FACTOR RPO"/>
    <property type="match status" value="1"/>
</dbReference>
<dbReference type="PROSITE" id="PS00715">
    <property type="entry name" value="SIGMA70_1"/>
    <property type="match status" value="1"/>
</dbReference>
<dbReference type="PROSITE" id="PS50943">
    <property type="entry name" value="HTH_CROC1"/>
    <property type="match status" value="1"/>
</dbReference>
<organism evidence="9 10">
    <name type="scientific">Halothermothrix orenii (strain H 168 / OCM 544 / DSM 9562)</name>
    <dbReference type="NCBI Taxonomy" id="373903"/>
    <lineage>
        <taxon>Bacteria</taxon>
        <taxon>Bacillati</taxon>
        <taxon>Bacillota</taxon>
        <taxon>Clostridia</taxon>
        <taxon>Halanaerobiales</taxon>
        <taxon>Halothermotrichaceae</taxon>
        <taxon>Halothermothrix</taxon>
    </lineage>
</organism>
<dbReference type="Proteomes" id="UP000000719">
    <property type="component" value="Chromosome"/>
</dbReference>
<accession>B8CVZ0</accession>
<dbReference type="STRING" id="373903.Hore_07020"/>
<dbReference type="InterPro" id="IPR036388">
    <property type="entry name" value="WH-like_DNA-bd_sf"/>
</dbReference>
<dbReference type="OrthoDB" id="9809557at2"/>
<evidence type="ECO:0000313" key="9">
    <source>
        <dbReference type="EMBL" id="ACL69459.1"/>
    </source>
</evidence>
<dbReference type="SUPFAM" id="SSF88659">
    <property type="entry name" value="Sigma3 and sigma4 domains of RNA polymerase sigma factors"/>
    <property type="match status" value="2"/>
</dbReference>
<dbReference type="EMBL" id="CP001098">
    <property type="protein sequence ID" value="ACL69459.1"/>
    <property type="molecule type" value="Genomic_DNA"/>
</dbReference>
<dbReference type="PANTHER" id="PTHR30603:SF17">
    <property type="entry name" value="RNA POLYMERASE SIGMA-G FACTOR"/>
    <property type="match status" value="1"/>
</dbReference>
<proteinExistence type="inferred from homology"/>
<keyword evidence="4 7" id="KW-0731">Sigma factor</keyword>
<keyword evidence="10" id="KW-1185">Reference proteome</keyword>
<dbReference type="PRINTS" id="PR00046">
    <property type="entry name" value="SIGMA70FCT"/>
</dbReference>
<evidence type="ECO:0000256" key="5">
    <source>
        <dbReference type="ARBA" id="ARBA00023125"/>
    </source>
</evidence>
<dbReference type="NCBIfam" id="TIGR02937">
    <property type="entry name" value="sigma70-ECF"/>
    <property type="match status" value="1"/>
</dbReference>
<name>B8CVZ0_HALOH</name>
<dbReference type="SUPFAM" id="SSF88946">
    <property type="entry name" value="Sigma2 domain of RNA polymerase sigma factors"/>
    <property type="match status" value="1"/>
</dbReference>
<comment type="function">
    <text evidence="7">Sigma factors are initiation factors that promote the attachment of RNA polymerase to specific initiation sites and are then released.</text>
</comment>
<dbReference type="NCBIfam" id="NF004052">
    <property type="entry name" value="PRK05572.1"/>
    <property type="match status" value="1"/>
</dbReference>
<dbReference type="PROSITE" id="PS00716">
    <property type="entry name" value="SIGMA70_2"/>
    <property type="match status" value="1"/>
</dbReference>